<evidence type="ECO:0000256" key="7">
    <source>
        <dbReference type="SAM" id="MobiDB-lite"/>
    </source>
</evidence>
<feature type="repeat" description="PPR" evidence="6">
    <location>
        <begin position="148"/>
        <end position="182"/>
    </location>
</feature>
<evidence type="ECO:0000256" key="6">
    <source>
        <dbReference type="PROSITE-ProRule" id="PRU00708"/>
    </source>
</evidence>
<dbReference type="PANTHER" id="PTHR45717:SF10">
    <property type="entry name" value="OS10G0501000 PROTEIN"/>
    <property type="match status" value="1"/>
</dbReference>
<evidence type="ECO:0000313" key="8">
    <source>
        <dbReference type="EMBL" id="THF96538.1"/>
    </source>
</evidence>
<dbReference type="FunFam" id="1.25.40.10:FF:000385">
    <property type="entry name" value="Pentatricopeptide repeat-containing protein mitochondrial"/>
    <property type="match status" value="1"/>
</dbReference>
<organism evidence="8 9">
    <name type="scientific">Camellia sinensis var. sinensis</name>
    <name type="common">China tea</name>
    <dbReference type="NCBI Taxonomy" id="542762"/>
    <lineage>
        <taxon>Eukaryota</taxon>
        <taxon>Viridiplantae</taxon>
        <taxon>Streptophyta</taxon>
        <taxon>Embryophyta</taxon>
        <taxon>Tracheophyta</taxon>
        <taxon>Spermatophyta</taxon>
        <taxon>Magnoliopsida</taxon>
        <taxon>eudicotyledons</taxon>
        <taxon>Gunneridae</taxon>
        <taxon>Pentapetalae</taxon>
        <taxon>asterids</taxon>
        <taxon>Ericales</taxon>
        <taxon>Theaceae</taxon>
        <taxon>Camellia</taxon>
    </lineage>
</organism>
<dbReference type="InterPro" id="IPR011990">
    <property type="entry name" value="TPR-like_helical_dom_sf"/>
</dbReference>
<feature type="region of interest" description="Disordered" evidence="7">
    <location>
        <begin position="632"/>
        <end position="658"/>
    </location>
</feature>
<evidence type="ECO:0000256" key="2">
    <source>
        <dbReference type="ARBA" id="ARBA00007626"/>
    </source>
</evidence>
<proteinExistence type="inferred from homology"/>
<comment type="subcellular location">
    <subcellularLocation>
        <location evidence="1">Mitochondrion</location>
    </subcellularLocation>
</comment>
<reference evidence="8 9" key="1">
    <citation type="journal article" date="2018" name="Proc. Natl. Acad. Sci. U.S.A.">
        <title>Draft genome sequence of Camellia sinensis var. sinensis provides insights into the evolution of the tea genome and tea quality.</title>
        <authorList>
            <person name="Wei C."/>
            <person name="Yang H."/>
            <person name="Wang S."/>
            <person name="Zhao J."/>
            <person name="Liu C."/>
            <person name="Gao L."/>
            <person name="Xia E."/>
            <person name="Lu Y."/>
            <person name="Tai Y."/>
            <person name="She G."/>
            <person name="Sun J."/>
            <person name="Cao H."/>
            <person name="Tong W."/>
            <person name="Gao Q."/>
            <person name="Li Y."/>
            <person name="Deng W."/>
            <person name="Jiang X."/>
            <person name="Wang W."/>
            <person name="Chen Q."/>
            <person name="Zhang S."/>
            <person name="Li H."/>
            <person name="Wu J."/>
            <person name="Wang P."/>
            <person name="Li P."/>
            <person name="Shi C."/>
            <person name="Zheng F."/>
            <person name="Jian J."/>
            <person name="Huang B."/>
            <person name="Shan D."/>
            <person name="Shi M."/>
            <person name="Fang C."/>
            <person name="Yue Y."/>
            <person name="Li F."/>
            <person name="Li D."/>
            <person name="Wei S."/>
            <person name="Han B."/>
            <person name="Jiang C."/>
            <person name="Yin Y."/>
            <person name="Xia T."/>
            <person name="Zhang Z."/>
            <person name="Bennetzen J.L."/>
            <person name="Zhao S."/>
            <person name="Wan X."/>
        </authorList>
    </citation>
    <scope>NUCLEOTIDE SEQUENCE [LARGE SCALE GENOMIC DNA]</scope>
    <source>
        <strain evidence="9">cv. Shuchazao</strain>
        <tissue evidence="8">Leaf</tissue>
    </source>
</reference>
<gene>
    <name evidence="8" type="ORF">TEA_025985</name>
</gene>
<keyword evidence="5" id="KW-0496">Mitochondrion</keyword>
<dbReference type="NCBIfam" id="TIGR00756">
    <property type="entry name" value="PPR"/>
    <property type="match status" value="2"/>
</dbReference>
<dbReference type="GO" id="GO:0003729">
    <property type="term" value="F:mRNA binding"/>
    <property type="evidence" value="ECO:0007669"/>
    <property type="project" value="UniProtKB-ARBA"/>
</dbReference>
<protein>
    <recommendedName>
        <fullName evidence="10">Pentacotripeptide-repeat region of PRORP domain-containing protein</fullName>
    </recommendedName>
</protein>
<dbReference type="PROSITE" id="PS51375">
    <property type="entry name" value="PPR"/>
    <property type="match status" value="2"/>
</dbReference>
<evidence type="ECO:0000256" key="4">
    <source>
        <dbReference type="ARBA" id="ARBA00022946"/>
    </source>
</evidence>
<comment type="caution">
    <text evidence="8">The sequence shown here is derived from an EMBL/GenBank/DDBJ whole genome shotgun (WGS) entry which is preliminary data.</text>
</comment>
<keyword evidence="3" id="KW-0677">Repeat</keyword>
<evidence type="ECO:0000313" key="9">
    <source>
        <dbReference type="Proteomes" id="UP000306102"/>
    </source>
</evidence>
<comment type="similarity">
    <text evidence="2">Belongs to the PPR family. P subfamily.</text>
</comment>
<dbReference type="SUPFAM" id="SSF48452">
    <property type="entry name" value="TPR-like"/>
    <property type="match status" value="1"/>
</dbReference>
<dbReference type="Proteomes" id="UP000306102">
    <property type="component" value="Unassembled WGS sequence"/>
</dbReference>
<dbReference type="Gene3D" id="1.25.40.10">
    <property type="entry name" value="Tetratricopeptide repeat domain"/>
    <property type="match status" value="3"/>
</dbReference>
<dbReference type="InterPro" id="IPR002885">
    <property type="entry name" value="PPR_rpt"/>
</dbReference>
<feature type="repeat" description="PPR" evidence="6">
    <location>
        <begin position="356"/>
        <end position="390"/>
    </location>
</feature>
<keyword evidence="4" id="KW-0809">Transit peptide</keyword>
<dbReference type="EMBL" id="SDRB02012850">
    <property type="protein sequence ID" value="THF96538.1"/>
    <property type="molecule type" value="Genomic_DNA"/>
</dbReference>
<dbReference type="PANTHER" id="PTHR45717">
    <property type="entry name" value="OS12G0527900 PROTEIN"/>
    <property type="match status" value="1"/>
</dbReference>
<dbReference type="AlphaFoldDB" id="A0A4S4D2Y3"/>
<keyword evidence="9" id="KW-1185">Reference proteome</keyword>
<evidence type="ECO:0000256" key="1">
    <source>
        <dbReference type="ARBA" id="ARBA00004173"/>
    </source>
</evidence>
<evidence type="ECO:0008006" key="10">
    <source>
        <dbReference type="Google" id="ProtNLM"/>
    </source>
</evidence>
<dbReference type="GO" id="GO:0005739">
    <property type="term" value="C:mitochondrion"/>
    <property type="evidence" value="ECO:0007669"/>
    <property type="project" value="UniProtKB-SubCell"/>
</dbReference>
<evidence type="ECO:0000256" key="5">
    <source>
        <dbReference type="ARBA" id="ARBA00023128"/>
    </source>
</evidence>
<name>A0A4S4D2Y3_CAMSN</name>
<accession>A0A4S4D2Y3</accession>
<evidence type="ECO:0000256" key="3">
    <source>
        <dbReference type="ARBA" id="ARBA00022737"/>
    </source>
</evidence>
<sequence>MAMKRLNLCTWNSLGNQCSISRVFKVLFYSTQTETETETVTSSSSSKDTLYGRLLQFENPRVSIVPVLDQWVGEGRPAKQSYLEVLIRRLRKSKRFNHALEVSEWMSNKRYLDLLPGDVAIRLDLISKVHGLEQAEKYFSNIPITLRGLQVYGALLNCYAQEKSLEKAEAIMQKMTDLGFNRTSLPYNVMLKLYADMGKHEKLDSLMQEMEEEVITGNNFTFNTRLDAYAIASDIEGMEKLLMKMEADVTVDWNAYVVAANCYLRAGMVEKALPMVKKSERLVRGKMRRFAYEVLLTLYASMGNKDEVYRIWNLYKKIGKIYNMGYLSMISSLVKLDDLDGVEKIWEEWNKKTSFDYRIPNFLINAYCKKGLLGNAESIVNRLIESGIEPHARIWQCLATGYHDDDQMEKAVGMMKKALAASHSRWKPNLPTLAACVEYLKGKGSIEVAEELIELLREKDVVPSEVCERLVNYIENGNPASGALDLIMGGDDQALKGERGMRVECSIQTLATGFQMLLLSFDSSLQDLRSLSSHQITFFLKGWTSALTIAQIPEGSPLFQDIPVPSKSLGLKVADTPAIPPAKIFPGTDSTFKTLERNTANKMVNVERGRTLETEAVGDVVKEAPAFQEVGAASTFPPQGGPNKIVDATHEIPTADES</sequence>
<dbReference type="Pfam" id="PF01535">
    <property type="entry name" value="PPR"/>
    <property type="match status" value="5"/>
</dbReference>